<feature type="transmembrane region" description="Helical" evidence="1">
    <location>
        <begin position="164"/>
        <end position="189"/>
    </location>
</feature>
<reference evidence="3 4" key="1">
    <citation type="submission" date="2022-11" db="EMBL/GenBank/DDBJ databases">
        <title>Study of microbial diversity in lake waters.</title>
        <authorList>
            <person name="Zhang J."/>
        </authorList>
    </citation>
    <scope>NUCLEOTIDE SEQUENCE [LARGE SCALE GENOMIC DNA]</scope>
    <source>
        <strain evidence="3 4">DT12</strain>
    </source>
</reference>
<dbReference type="Proteomes" id="UP001208017">
    <property type="component" value="Unassembled WGS sequence"/>
</dbReference>
<proteinExistence type="predicted"/>
<dbReference type="InterPro" id="IPR011642">
    <property type="entry name" value="Gate_dom"/>
</dbReference>
<comment type="caution">
    <text evidence="3">The sequence shown here is derived from an EMBL/GenBank/DDBJ whole genome shotgun (WGS) entry which is preliminary data.</text>
</comment>
<gene>
    <name evidence="3" type="ORF">OS242_13970</name>
</gene>
<evidence type="ECO:0000259" key="2">
    <source>
        <dbReference type="Pfam" id="PF07670"/>
    </source>
</evidence>
<feature type="transmembrane region" description="Helical" evidence="1">
    <location>
        <begin position="20"/>
        <end position="44"/>
    </location>
</feature>
<accession>A0ABT3X2B1</accession>
<dbReference type="EMBL" id="JAPMLT010000008">
    <property type="protein sequence ID" value="MCX7571053.1"/>
    <property type="molecule type" value="Genomic_DNA"/>
</dbReference>
<sequence>MMGRGLLSGLKTTWTLGKIVVPITVIVTLLKHTPVIEWIVWLFAPVMSFVGLPGEAAVVLALGWVLNLYAGIGAIFSLQLAGPQIFILAVMMSFAHNLFVETAVARRMGLSGAIVVGVRIGTALLSGASLHLILGNEITSAAGSYQHATSYLWQTPILDTAGEVLLTAFTAVWQLALIVIPLMFVIQILKELHVLDKLAHGTHPFLRWLGMSEKAAIPMLAGIWFGLAYGAGVILEATREHPLSKREMYLIITFLVLCHAVVEDTLLFLPLGVNGWYLLAIRLVAAIVVTAVLARIWKANRGVQNAANTSA</sequence>
<feature type="transmembrane region" description="Helical" evidence="1">
    <location>
        <begin position="275"/>
        <end position="294"/>
    </location>
</feature>
<evidence type="ECO:0000256" key="1">
    <source>
        <dbReference type="SAM" id="Phobius"/>
    </source>
</evidence>
<feature type="transmembrane region" description="Helical" evidence="1">
    <location>
        <begin position="85"/>
        <end position="104"/>
    </location>
</feature>
<keyword evidence="1" id="KW-0472">Membrane</keyword>
<feature type="transmembrane region" description="Helical" evidence="1">
    <location>
        <begin position="110"/>
        <end position="134"/>
    </location>
</feature>
<feature type="domain" description="Nucleoside transporter/FeoB GTPase Gate" evidence="2">
    <location>
        <begin position="172"/>
        <end position="261"/>
    </location>
</feature>
<feature type="domain" description="Nucleoside transporter/FeoB GTPase Gate" evidence="2">
    <location>
        <begin position="14"/>
        <end position="96"/>
    </location>
</feature>
<dbReference type="Pfam" id="PF07670">
    <property type="entry name" value="Gate"/>
    <property type="match status" value="2"/>
</dbReference>
<evidence type="ECO:0000313" key="4">
    <source>
        <dbReference type="Proteomes" id="UP001208017"/>
    </source>
</evidence>
<feature type="transmembrane region" description="Helical" evidence="1">
    <location>
        <begin position="56"/>
        <end position="78"/>
    </location>
</feature>
<keyword evidence="4" id="KW-1185">Reference proteome</keyword>
<feature type="transmembrane region" description="Helical" evidence="1">
    <location>
        <begin position="215"/>
        <end position="237"/>
    </location>
</feature>
<protein>
    <recommendedName>
        <fullName evidence="2">Nucleoside transporter/FeoB GTPase Gate domain-containing protein</fullName>
    </recommendedName>
</protein>
<organism evidence="3 4">
    <name type="scientific">Tumebacillus lacus</name>
    <dbReference type="NCBI Taxonomy" id="2995335"/>
    <lineage>
        <taxon>Bacteria</taxon>
        <taxon>Bacillati</taxon>
        <taxon>Bacillota</taxon>
        <taxon>Bacilli</taxon>
        <taxon>Bacillales</taxon>
        <taxon>Alicyclobacillaceae</taxon>
        <taxon>Tumebacillus</taxon>
    </lineage>
</organism>
<feature type="transmembrane region" description="Helical" evidence="1">
    <location>
        <begin position="249"/>
        <end position="269"/>
    </location>
</feature>
<keyword evidence="1" id="KW-0812">Transmembrane</keyword>
<name>A0ABT3X2B1_9BACL</name>
<evidence type="ECO:0000313" key="3">
    <source>
        <dbReference type="EMBL" id="MCX7571053.1"/>
    </source>
</evidence>
<keyword evidence="1" id="KW-1133">Transmembrane helix</keyword>